<organism evidence="2 3">
    <name type="scientific">Nocardiopsis mwathae</name>
    <dbReference type="NCBI Taxonomy" id="1472723"/>
    <lineage>
        <taxon>Bacteria</taxon>
        <taxon>Bacillati</taxon>
        <taxon>Actinomycetota</taxon>
        <taxon>Actinomycetes</taxon>
        <taxon>Streptosporangiales</taxon>
        <taxon>Nocardiopsidaceae</taxon>
        <taxon>Nocardiopsis</taxon>
    </lineage>
</organism>
<dbReference type="Proteomes" id="UP000546642">
    <property type="component" value="Unassembled WGS sequence"/>
</dbReference>
<dbReference type="AlphaFoldDB" id="A0A7W9YHI5"/>
<dbReference type="RefSeq" id="WP_184075570.1">
    <property type="nucleotide sequence ID" value="NZ_JACHDS010000001.1"/>
</dbReference>
<evidence type="ECO:0000256" key="1">
    <source>
        <dbReference type="SAM" id="MobiDB-lite"/>
    </source>
</evidence>
<protein>
    <submittedName>
        <fullName evidence="2">Uncharacterized protein</fullName>
    </submittedName>
</protein>
<dbReference type="EMBL" id="JACHDS010000001">
    <property type="protein sequence ID" value="MBB6172242.1"/>
    <property type="molecule type" value="Genomic_DNA"/>
</dbReference>
<keyword evidence="3" id="KW-1185">Reference proteome</keyword>
<comment type="caution">
    <text evidence="2">The sequence shown here is derived from an EMBL/GenBank/DDBJ whole genome shotgun (WGS) entry which is preliminary data.</text>
</comment>
<reference evidence="2 3" key="1">
    <citation type="submission" date="2020-08" db="EMBL/GenBank/DDBJ databases">
        <title>Sequencing the genomes of 1000 actinobacteria strains.</title>
        <authorList>
            <person name="Klenk H.-P."/>
        </authorList>
    </citation>
    <scope>NUCLEOTIDE SEQUENCE [LARGE SCALE GENOMIC DNA]</scope>
    <source>
        <strain evidence="2 3">DSM 46659</strain>
    </source>
</reference>
<evidence type="ECO:0000313" key="2">
    <source>
        <dbReference type="EMBL" id="MBB6172242.1"/>
    </source>
</evidence>
<accession>A0A7W9YHI5</accession>
<gene>
    <name evidence="2" type="ORF">HNR23_002302</name>
</gene>
<proteinExistence type="predicted"/>
<sequence>MTDTPQQPPSKKRTPLRPIRVDDDIWEPYKAICARDSTDATNDLLGHIGRRILESGTPEEIERYKRGVAAQEERRSRVIGARKKKSDD</sequence>
<evidence type="ECO:0000313" key="3">
    <source>
        <dbReference type="Proteomes" id="UP000546642"/>
    </source>
</evidence>
<feature type="region of interest" description="Disordered" evidence="1">
    <location>
        <begin position="67"/>
        <end position="88"/>
    </location>
</feature>
<feature type="compositionally biased region" description="Basic and acidic residues" evidence="1">
    <location>
        <begin position="67"/>
        <end position="76"/>
    </location>
</feature>
<name>A0A7W9YHI5_9ACTN</name>